<name>A0A0W0S353_9GAMM</name>
<reference evidence="1 2" key="1">
    <citation type="submission" date="2015-11" db="EMBL/GenBank/DDBJ databases">
        <title>Genomic analysis of 38 Legionella species identifies large and diverse effector repertoires.</title>
        <authorList>
            <person name="Burstein D."/>
            <person name="Amaro F."/>
            <person name="Zusman T."/>
            <person name="Lifshitz Z."/>
            <person name="Cohen O."/>
            <person name="Gilbert J.A."/>
            <person name="Pupko T."/>
            <person name="Shuman H.A."/>
            <person name="Segal G."/>
        </authorList>
    </citation>
    <scope>NUCLEOTIDE SEQUENCE [LARGE SCALE GENOMIC DNA]</scope>
    <source>
        <strain evidence="1 2">ATCC 43878</strain>
    </source>
</reference>
<sequence length="126" mass="14093">MNLLTVTLTSIKRTAITEIREEIAGIKSKRELRFNYSIPQISAISFRKTANIPQGTVEFVAPSYVDCHSSYLQQVFLNNLAKDAHEHTTVHELLTLDSQDRETLLSKLLTGPVKLSWARHLSASGA</sequence>
<dbReference type="Proteomes" id="UP000054742">
    <property type="component" value="Unassembled WGS sequence"/>
</dbReference>
<dbReference type="EMBL" id="LNXV01000034">
    <property type="protein sequence ID" value="KTC77832.1"/>
    <property type="molecule type" value="Genomic_DNA"/>
</dbReference>
<evidence type="ECO:0000313" key="2">
    <source>
        <dbReference type="Proteomes" id="UP000054742"/>
    </source>
</evidence>
<gene>
    <name evidence="1" type="ORF">Lbru_2725</name>
</gene>
<evidence type="ECO:0000313" key="1">
    <source>
        <dbReference type="EMBL" id="KTC77832.1"/>
    </source>
</evidence>
<proteinExistence type="predicted"/>
<keyword evidence="2" id="KW-1185">Reference proteome</keyword>
<dbReference type="PATRIC" id="fig|29422.6.peg.2891"/>
<comment type="caution">
    <text evidence="1">The sequence shown here is derived from an EMBL/GenBank/DDBJ whole genome shotgun (WGS) entry which is preliminary data.</text>
</comment>
<organism evidence="1 2">
    <name type="scientific">Legionella brunensis</name>
    <dbReference type="NCBI Taxonomy" id="29422"/>
    <lineage>
        <taxon>Bacteria</taxon>
        <taxon>Pseudomonadati</taxon>
        <taxon>Pseudomonadota</taxon>
        <taxon>Gammaproteobacteria</taxon>
        <taxon>Legionellales</taxon>
        <taxon>Legionellaceae</taxon>
        <taxon>Legionella</taxon>
    </lineage>
</organism>
<dbReference type="STRING" id="29422.Lbru_2725"/>
<dbReference type="AlphaFoldDB" id="A0A0W0S353"/>
<protein>
    <submittedName>
        <fullName evidence="1">Uncharacterized protein</fullName>
    </submittedName>
</protein>
<accession>A0A0W0S353</accession>